<accession>A0A7W3J4A1</accession>
<evidence type="ECO:0000313" key="2">
    <source>
        <dbReference type="Proteomes" id="UP000580910"/>
    </source>
</evidence>
<dbReference type="RefSeq" id="WP_182542047.1">
    <property type="nucleotide sequence ID" value="NZ_JACGXA010000005.1"/>
</dbReference>
<dbReference type="AlphaFoldDB" id="A0A7W3J4A1"/>
<name>A0A7W3J4A1_9ACTN</name>
<keyword evidence="2" id="KW-1185">Reference proteome</keyword>
<organism evidence="1 2">
    <name type="scientific">Nocardioides ginsengisegetis</name>
    <dbReference type="NCBI Taxonomy" id="661491"/>
    <lineage>
        <taxon>Bacteria</taxon>
        <taxon>Bacillati</taxon>
        <taxon>Actinomycetota</taxon>
        <taxon>Actinomycetes</taxon>
        <taxon>Propionibacteriales</taxon>
        <taxon>Nocardioidaceae</taxon>
        <taxon>Nocardioides</taxon>
    </lineage>
</organism>
<reference evidence="1 2" key="1">
    <citation type="submission" date="2020-07" db="EMBL/GenBank/DDBJ databases">
        <title>Sequencing the genomes of 1000 actinobacteria strains.</title>
        <authorList>
            <person name="Klenk H.-P."/>
        </authorList>
    </citation>
    <scope>NUCLEOTIDE SEQUENCE [LARGE SCALE GENOMIC DNA]</scope>
    <source>
        <strain evidence="1 2">DSM 21349</strain>
    </source>
</reference>
<dbReference type="Proteomes" id="UP000580910">
    <property type="component" value="Unassembled WGS sequence"/>
</dbReference>
<comment type="caution">
    <text evidence="1">The sequence shown here is derived from an EMBL/GenBank/DDBJ whole genome shotgun (WGS) entry which is preliminary data.</text>
</comment>
<sequence>MPIPTSITREQLNEALKPLCDLLGTNVLNFYSDPGMTIAGGTVTFTVPVRHEDNPAGRAAPLKVHRLCGEHVTTRHPQGGDSAPVIVTGSGGCDSAEWGYEVVVDVLPLVSATDDQPGSAFAELIGAQSDELREVNKRLAAIEKQIGRSVMGRRK</sequence>
<proteinExistence type="predicted"/>
<gene>
    <name evidence="1" type="ORF">FB382_004397</name>
</gene>
<protein>
    <submittedName>
        <fullName evidence="1">Uncharacterized protein</fullName>
    </submittedName>
</protein>
<evidence type="ECO:0000313" key="1">
    <source>
        <dbReference type="EMBL" id="MBA8806046.1"/>
    </source>
</evidence>
<dbReference type="EMBL" id="JACGXA010000005">
    <property type="protein sequence ID" value="MBA8806046.1"/>
    <property type="molecule type" value="Genomic_DNA"/>
</dbReference>